<keyword evidence="2 7" id="KW-0645">Protease</keyword>
<name>A0ABN9X1T9_9DINO</name>
<protein>
    <recommendedName>
        <fullName evidence="6">subtilisin</fullName>
        <ecNumber evidence="6">3.4.21.62</ecNumber>
    </recommendedName>
</protein>
<dbReference type="Proteomes" id="UP001189429">
    <property type="component" value="Unassembled WGS sequence"/>
</dbReference>
<feature type="active site" description="Charge relay system" evidence="7">
    <location>
        <position position="469"/>
    </location>
</feature>
<dbReference type="Gene3D" id="3.40.50.200">
    <property type="entry name" value="Peptidase S8/S53 domain"/>
    <property type="match status" value="1"/>
</dbReference>
<feature type="active site" description="Charge relay system" evidence="7">
    <location>
        <position position="270"/>
    </location>
</feature>
<dbReference type="InterPro" id="IPR023827">
    <property type="entry name" value="Peptidase_S8_Asp-AS"/>
</dbReference>
<dbReference type="PANTHER" id="PTHR43806">
    <property type="entry name" value="PEPTIDASE S8"/>
    <property type="match status" value="1"/>
</dbReference>
<dbReference type="InterPro" id="IPR023828">
    <property type="entry name" value="Peptidase_S8_Ser-AS"/>
</dbReference>
<comment type="similarity">
    <text evidence="1 7 8">Belongs to the peptidase S8 family.</text>
</comment>
<evidence type="ECO:0000256" key="2">
    <source>
        <dbReference type="ARBA" id="ARBA00022670"/>
    </source>
</evidence>
<evidence type="ECO:0000256" key="1">
    <source>
        <dbReference type="ARBA" id="ARBA00011073"/>
    </source>
</evidence>
<feature type="active site" description="Charge relay system" evidence="7">
    <location>
        <position position="312"/>
    </location>
</feature>
<evidence type="ECO:0000259" key="10">
    <source>
        <dbReference type="Pfam" id="PF00082"/>
    </source>
</evidence>
<evidence type="ECO:0000256" key="7">
    <source>
        <dbReference type="PROSITE-ProRule" id="PRU01240"/>
    </source>
</evidence>
<organism evidence="11 12">
    <name type="scientific">Prorocentrum cordatum</name>
    <dbReference type="NCBI Taxonomy" id="2364126"/>
    <lineage>
        <taxon>Eukaryota</taxon>
        <taxon>Sar</taxon>
        <taxon>Alveolata</taxon>
        <taxon>Dinophyceae</taxon>
        <taxon>Prorocentrales</taxon>
        <taxon>Prorocentraceae</taxon>
        <taxon>Prorocentrum</taxon>
    </lineage>
</organism>
<dbReference type="PROSITE" id="PS51892">
    <property type="entry name" value="SUBTILASE"/>
    <property type="match status" value="1"/>
</dbReference>
<dbReference type="CDD" id="cd04077">
    <property type="entry name" value="Peptidases_S8_PCSK9_ProteinaseK_like"/>
    <property type="match status" value="1"/>
</dbReference>
<comment type="catalytic activity">
    <reaction evidence="5">
        <text>Hydrolysis of proteins with broad specificity for peptide bonds, and a preference for a large uncharged residue in P1. Hydrolyzes peptide amides.</text>
        <dbReference type="EC" id="3.4.21.62"/>
    </reaction>
</comment>
<evidence type="ECO:0000256" key="8">
    <source>
        <dbReference type="RuleBase" id="RU003355"/>
    </source>
</evidence>
<sequence length="1178" mass="117971">RGPPEAAAGGVRWRRLRRLGAPLGALGLCLALLLAAAVGPRWLAARSGGASEAARPPGSPKGPLERRVRGVPVYLHGRGGGAGPGGLLGLSESGRSRNPFVKDVVNGEPLYVDEGTYASEGVEEEEEEEEQNWIVRLPQDWDDDQLAGFIDKYGEHERVVWIGTPSNLALSIVVVHSTLSWIEGVLSKAPPGFVLYVEQDSGCSSIPIVDDPDNKPDHDPGVRKEEFGPDGSQSNPPSWGTDRIDAELGLNQEYAPDIVSVPSVHVYVLDTGIRTTHNDFAGRAIPTLETVGNTLKVCDPADTECATDRDGHGTFTAGTIAGQLYGVAKAVTLHAVKVLDDEGNGQFSYLVSAVNWIIKNGQRPAVMSASLSGKGTINFVTDAIDAAVQAGVTFVVAAGNNGQSSEPDACNYSPARVGAAITVGATDTQDREASYSNSGPCVDIMAPGSAIVSAGITGDSAEATKTGTSMAAPHVAGAVALMLSVQPELTPQELVDRLKSHASKHVVKVRSPADGSPDSLLFVKGELLSATSPTTAPSVSAPCGLGWRDVAGPCRVDEECCLLSPNYPQAYGDGQLCIAAVGGAPGAIRVDAFSTEAWFDRLHVNGVPFWGDHGPSGVVPAGLRWSSDFSVARPGWRLCLPERQPAAGSERAEAAQFREVEPPAVQADEEAGCAARCVLQGANGTCAEHALRQAADGAGCSSALAAVLRQCRSCYGCALDDVGCTAPGEESVPEDVWQPGGQTALAAQAAPGQPSVATGAEAAGSPAGGAADVAATPGGGVYGAAGPQVIGAEGAALDATGNVQQGAIGAPAGAVGDLQLAATPHLENAATAVSDAAGAALDMAGQLHQAASPHLNNAAGAASDVAGAAVGMAGDLHQAVAPHLGNAAGAASDVAGAAVGMAGDLHQAAAPHLGNAAGAASDAAGAAVGMAGDLHQAVAPHLGNAAGAASDAAGAALDMAGDLHQAAAAGNLNQAASAHVDNAMGAAADMAGDLHQAAAPHLDSAADAAVDAAGALQEAAAPHVKNAVEAATPHVQHAISTVGGLAQDAAGKALNAAGEAAKKAAADAAQSAAEAAAQKAQDTLVDAHQAVMDGSLHEAAKPHLDNAMDAAGNIVGDLHQAATPHLSNAADATLDAASDIQDAAGEHLSNAMDAAGDVHDAAKEHFDNVKNLAGGLFR</sequence>
<feature type="compositionally biased region" description="Low complexity" evidence="9">
    <location>
        <begin position="756"/>
        <end position="769"/>
    </location>
</feature>
<keyword evidence="4 7" id="KW-0720">Serine protease</keyword>
<dbReference type="InterPro" id="IPR015500">
    <property type="entry name" value="Peptidase_S8_subtilisin-rel"/>
</dbReference>
<evidence type="ECO:0000256" key="6">
    <source>
        <dbReference type="ARBA" id="ARBA00023619"/>
    </source>
</evidence>
<reference evidence="11" key="1">
    <citation type="submission" date="2023-10" db="EMBL/GenBank/DDBJ databases">
        <authorList>
            <person name="Chen Y."/>
            <person name="Shah S."/>
            <person name="Dougan E. K."/>
            <person name="Thang M."/>
            <person name="Chan C."/>
        </authorList>
    </citation>
    <scope>NUCLEOTIDE SEQUENCE [LARGE SCALE GENOMIC DNA]</scope>
</reference>
<dbReference type="InterPro" id="IPR000209">
    <property type="entry name" value="Peptidase_S8/S53_dom"/>
</dbReference>
<dbReference type="PROSITE" id="PS00138">
    <property type="entry name" value="SUBTILASE_SER"/>
    <property type="match status" value="1"/>
</dbReference>
<comment type="caution">
    <text evidence="11">The sequence shown here is derived from an EMBL/GenBank/DDBJ whole genome shotgun (WGS) entry which is preliminary data.</text>
</comment>
<feature type="region of interest" description="Disordered" evidence="9">
    <location>
        <begin position="205"/>
        <end position="243"/>
    </location>
</feature>
<dbReference type="PRINTS" id="PR00723">
    <property type="entry name" value="SUBTILISIN"/>
</dbReference>
<proteinExistence type="inferred from homology"/>
<dbReference type="PROSITE" id="PS00136">
    <property type="entry name" value="SUBTILASE_ASP"/>
    <property type="match status" value="1"/>
</dbReference>
<keyword evidence="12" id="KW-1185">Reference proteome</keyword>
<dbReference type="InterPro" id="IPR050131">
    <property type="entry name" value="Peptidase_S8_subtilisin-like"/>
</dbReference>
<gene>
    <name evidence="11" type="ORF">PCOR1329_LOCUS72630</name>
</gene>
<feature type="region of interest" description="Disordered" evidence="9">
    <location>
        <begin position="750"/>
        <end position="769"/>
    </location>
</feature>
<dbReference type="InterPro" id="IPR034193">
    <property type="entry name" value="PCSK9_ProteinaseK-like"/>
</dbReference>
<dbReference type="Pfam" id="PF00082">
    <property type="entry name" value="Peptidase_S8"/>
    <property type="match status" value="1"/>
</dbReference>
<feature type="region of interest" description="Disordered" evidence="9">
    <location>
        <begin position="47"/>
        <end position="67"/>
    </location>
</feature>
<evidence type="ECO:0000313" key="11">
    <source>
        <dbReference type="EMBL" id="CAK0893230.1"/>
    </source>
</evidence>
<accession>A0ABN9X1T9</accession>
<dbReference type="PANTHER" id="PTHR43806:SF11">
    <property type="entry name" value="CEREVISIN-RELATED"/>
    <property type="match status" value="1"/>
</dbReference>
<evidence type="ECO:0000256" key="9">
    <source>
        <dbReference type="SAM" id="MobiDB-lite"/>
    </source>
</evidence>
<evidence type="ECO:0000313" key="12">
    <source>
        <dbReference type="Proteomes" id="UP001189429"/>
    </source>
</evidence>
<feature type="domain" description="Peptidase S8/S53" evidence="10">
    <location>
        <begin position="264"/>
        <end position="503"/>
    </location>
</feature>
<evidence type="ECO:0000256" key="3">
    <source>
        <dbReference type="ARBA" id="ARBA00022801"/>
    </source>
</evidence>
<feature type="compositionally biased region" description="Basic and acidic residues" evidence="9">
    <location>
        <begin position="212"/>
        <end position="227"/>
    </location>
</feature>
<dbReference type="EC" id="3.4.21.62" evidence="6"/>
<evidence type="ECO:0000256" key="5">
    <source>
        <dbReference type="ARBA" id="ARBA00023529"/>
    </source>
</evidence>
<dbReference type="EMBL" id="CAUYUJ010019725">
    <property type="protein sequence ID" value="CAK0893230.1"/>
    <property type="molecule type" value="Genomic_DNA"/>
</dbReference>
<evidence type="ECO:0000256" key="4">
    <source>
        <dbReference type="ARBA" id="ARBA00022825"/>
    </source>
</evidence>
<dbReference type="InterPro" id="IPR036852">
    <property type="entry name" value="Peptidase_S8/S53_dom_sf"/>
</dbReference>
<feature type="non-terminal residue" evidence="11">
    <location>
        <position position="1"/>
    </location>
</feature>
<keyword evidence="3 7" id="KW-0378">Hydrolase</keyword>
<dbReference type="SUPFAM" id="SSF52743">
    <property type="entry name" value="Subtilisin-like"/>
    <property type="match status" value="1"/>
</dbReference>